<name>A0ABP0TER9_9BRYO</name>
<organism evidence="1 2">
    <name type="scientific">Sphagnum troendelagicum</name>
    <dbReference type="NCBI Taxonomy" id="128251"/>
    <lineage>
        <taxon>Eukaryota</taxon>
        <taxon>Viridiplantae</taxon>
        <taxon>Streptophyta</taxon>
        <taxon>Embryophyta</taxon>
        <taxon>Bryophyta</taxon>
        <taxon>Sphagnophytina</taxon>
        <taxon>Sphagnopsida</taxon>
        <taxon>Sphagnales</taxon>
        <taxon>Sphagnaceae</taxon>
        <taxon>Sphagnum</taxon>
    </lineage>
</organism>
<accession>A0ABP0TER9</accession>
<proteinExistence type="predicted"/>
<reference evidence="1" key="1">
    <citation type="submission" date="2024-02" db="EMBL/GenBank/DDBJ databases">
        <authorList>
            <consortium name="ELIXIR-Norway"/>
            <consortium name="Elixir Norway"/>
        </authorList>
    </citation>
    <scope>NUCLEOTIDE SEQUENCE</scope>
</reference>
<dbReference type="PANTHER" id="PTHR38390">
    <property type="entry name" value="OS01G0103900 PROTEIN"/>
    <property type="match status" value="1"/>
</dbReference>
<sequence length="609" mass="66752">MVLLCFVLDVNSFTADLFKAIKQCLVRVGNLYALSRNDCSSSLRSTCNNTISICYTSKDSDSGAKEVHVVYKSKSPFDLREFYHKVISIPAMELPTSSSATVSAGASCGLCQVSCLSRILKGEEGLLSWGTPEIRKKVVMISGQFMEAGASLTQTILEAADQLVEIEFIQIEHKEKTGPGTQQAELLQEANPFAKCVSGFENCTFQIMEWDPWILLSLAKRWFQEIVTECEGPMEVVLEFPDSLGGDVNRVFCSFHTSILHIADTIKPCQTCRCHGQVITAPPHKGSIAGQATSCPITGQQLDSVDLVGDNVLVGAETVFHLPSFKTAPLLPATYDKTGPPVIFKINRCIPLDSVDEGLCFGIPHTAVPSSDIENEISSGDSDNLEKNEQIFVAICRDLNVRACGLLCTSAYNIEVRSEVSFPCFYLLMPAQTGQSFVAKRIAAEEEILVVPQSVQRSTWTSVPDHITNSVASCLSKMWVRTYILLEHERGCHSKLIGLAKESLHFGSMKLTNPGPSPELPPAKALHISEGVELPGPTFELEAGQNLQKREVLASIQALADATFPVSTEELTPRPTTRVHPHYLNSLRRRVVGRKAYLPLHPFPRDPAV</sequence>
<protein>
    <submittedName>
        <fullName evidence="1">Uncharacterized protein</fullName>
    </submittedName>
</protein>
<keyword evidence="2" id="KW-1185">Reference proteome</keyword>
<dbReference type="Proteomes" id="UP001497512">
    <property type="component" value="Chromosome 10"/>
</dbReference>
<gene>
    <name evidence="1" type="ORF">CSSPTR1EN2_LOCUS2429</name>
</gene>
<evidence type="ECO:0000313" key="2">
    <source>
        <dbReference type="Proteomes" id="UP001497512"/>
    </source>
</evidence>
<evidence type="ECO:0000313" key="1">
    <source>
        <dbReference type="EMBL" id="CAK9194244.1"/>
    </source>
</evidence>
<dbReference type="EMBL" id="OZ019902">
    <property type="protein sequence ID" value="CAK9194244.1"/>
    <property type="molecule type" value="Genomic_DNA"/>
</dbReference>
<dbReference type="PANTHER" id="PTHR38390:SF2">
    <property type="entry name" value="OS01G0103900 PROTEIN"/>
    <property type="match status" value="1"/>
</dbReference>